<dbReference type="Gene3D" id="3.40.50.1820">
    <property type="entry name" value="alpha/beta hydrolase"/>
    <property type="match status" value="1"/>
</dbReference>
<name>S5AFC2_9ALTE</name>
<dbReference type="AlphaFoldDB" id="S5AFC2"/>
<dbReference type="InterPro" id="IPR029058">
    <property type="entry name" value="AB_hydrolase_fold"/>
</dbReference>
<organism evidence="2 3">
    <name type="scientific">Alteromonas mediterranea 615</name>
    <dbReference type="NCBI Taxonomy" id="1300253"/>
    <lineage>
        <taxon>Bacteria</taxon>
        <taxon>Pseudomonadati</taxon>
        <taxon>Pseudomonadota</taxon>
        <taxon>Gammaproteobacteria</taxon>
        <taxon>Alteromonadales</taxon>
        <taxon>Alteromonadaceae</taxon>
        <taxon>Alteromonas/Salinimonas group</taxon>
        <taxon>Alteromonas</taxon>
    </lineage>
</organism>
<sequence>MLHGAVENGRIFYTENNKGFACFLARQGFDVYVADLRGRGKSRPAIHADASYGQFEAITRDIPLFMDFIHSKTHKPMHLVCHSWGGVLLASCLSRFPERLSQVCSNVCFGTKRSVAITNLEKFIKVKLFWNAFAVKIARRKGYFDAKKYKLGSDNETIQSVADSVAWVKKGHWLDPQDGFDYFEAAKYVNWPPSWYLTGVKDKALGHADDVLNFIEETANTEARFSLLSRQAGNAVDYDHIDILTHPEAISDHFPLISQWMKAQE</sequence>
<accession>S5AFC2</accession>
<dbReference type="PATRIC" id="fig|1300253.3.peg.1274"/>
<dbReference type="SUPFAM" id="SSF53474">
    <property type="entry name" value="alpha/beta-Hydrolases"/>
    <property type="match status" value="1"/>
</dbReference>
<dbReference type="HOGENOM" id="CLU_911194_0_0_6"/>
<evidence type="ECO:0000259" key="1">
    <source>
        <dbReference type="Pfam" id="PF12146"/>
    </source>
</evidence>
<reference evidence="2 3" key="1">
    <citation type="journal article" date="2013" name="Genome Biol. Evol.">
        <title>Genomic Diversity of "Deep Ecotype" Alteromonas macleodii Isolates: Evidence for Pan-Mediterranean Clonal Frames.</title>
        <authorList>
            <person name="Lopez-Perez M."/>
            <person name="Gonzaga A."/>
            <person name="Rodriguez-Valera F."/>
        </authorList>
    </citation>
    <scope>NUCLEOTIDE SEQUENCE [LARGE SCALE GENOMIC DNA]</scope>
    <source>
        <strain evidence="3">'English Channel 615'</strain>
    </source>
</reference>
<evidence type="ECO:0000313" key="3">
    <source>
        <dbReference type="Proteomes" id="UP000014909"/>
    </source>
</evidence>
<dbReference type="Pfam" id="PF12146">
    <property type="entry name" value="Hydrolase_4"/>
    <property type="match status" value="1"/>
</dbReference>
<feature type="domain" description="Serine aminopeptidase S33" evidence="1">
    <location>
        <begin position="18"/>
        <end position="134"/>
    </location>
</feature>
<evidence type="ECO:0000313" key="2">
    <source>
        <dbReference type="EMBL" id="AGP77401.1"/>
    </source>
</evidence>
<gene>
    <name evidence="2" type="ORF">I633_06150</name>
</gene>
<dbReference type="InterPro" id="IPR022742">
    <property type="entry name" value="Hydrolase_4"/>
</dbReference>
<dbReference type="EMBL" id="CP004846">
    <property type="protein sequence ID" value="AGP77401.1"/>
    <property type="molecule type" value="Genomic_DNA"/>
</dbReference>
<dbReference type="KEGG" id="amh:I633_06150"/>
<dbReference type="Proteomes" id="UP000014909">
    <property type="component" value="Chromosome"/>
</dbReference>
<dbReference type="PANTHER" id="PTHR11005">
    <property type="entry name" value="LYSOSOMAL ACID LIPASE-RELATED"/>
    <property type="match status" value="1"/>
</dbReference>
<proteinExistence type="predicted"/>
<protein>
    <submittedName>
        <fullName evidence="2">Esterase/lipase</fullName>
    </submittedName>
</protein>
<dbReference type="BioCyc" id="AMAC1300253:G12YX-984-MONOMER"/>